<dbReference type="RefSeq" id="WP_135987211.1">
    <property type="nucleotide sequence ID" value="NZ_JAASQM010000003.1"/>
</dbReference>
<feature type="region of interest" description="Disordered" evidence="1">
    <location>
        <begin position="256"/>
        <end position="306"/>
    </location>
</feature>
<keyword evidence="3" id="KW-1185">Reference proteome</keyword>
<feature type="compositionally biased region" description="Basic residues" evidence="1">
    <location>
        <begin position="1"/>
        <end position="10"/>
    </location>
</feature>
<feature type="compositionally biased region" description="Acidic residues" evidence="1">
    <location>
        <begin position="262"/>
        <end position="287"/>
    </location>
</feature>
<evidence type="ECO:0000256" key="1">
    <source>
        <dbReference type="SAM" id="MobiDB-lite"/>
    </source>
</evidence>
<sequence length="306" mass="32420">MSRPRRHRLHSLGLSASSARPAAVRARFRDDGFTVRAQGPRPAMLAALPPPVRTLSVEPADWGWPAAEPSTLSWPDAGEAAASAFSVPLGEAPAPQPGWPDPAPAYKAPAGPLDDAETEDDVAAILRDNGLAPIAPQLIAAPAAPAAPAPAAEEPAPPAEDRHAIFGQLGRAMSHANSFQLGRFNFDRHFDMLEEGMALHPVAPEPVVALSSPRELHDLDLLSELAAMSEAAGVPLRRDADSDTFLARVARAQGLQAQALTSDDESSLAEEEEDTEEAFDSLDAEPEENAHSPWSDSQDEAEAEDE</sequence>
<feature type="region of interest" description="Disordered" evidence="1">
    <location>
        <begin position="1"/>
        <end position="21"/>
    </location>
</feature>
<protein>
    <submittedName>
        <fullName evidence="2">Uncharacterized protein</fullName>
    </submittedName>
</protein>
<comment type="caution">
    <text evidence="2">The sequence shown here is derived from an EMBL/GenBank/DDBJ whole genome shotgun (WGS) entry which is preliminary data.</text>
</comment>
<proteinExistence type="predicted"/>
<organism evidence="2 3">
    <name type="scientific">Sphingomonas naasensis</name>
    <dbReference type="NCBI Taxonomy" id="1344951"/>
    <lineage>
        <taxon>Bacteria</taxon>
        <taxon>Pseudomonadati</taxon>
        <taxon>Pseudomonadota</taxon>
        <taxon>Alphaproteobacteria</taxon>
        <taxon>Sphingomonadales</taxon>
        <taxon>Sphingomonadaceae</taxon>
        <taxon>Sphingomonas</taxon>
    </lineage>
</organism>
<feature type="compositionally biased region" description="Acidic residues" evidence="1">
    <location>
        <begin position="297"/>
        <end position="306"/>
    </location>
</feature>
<dbReference type="AlphaFoldDB" id="A0A4S1WA54"/>
<name>A0A4S1WA54_9SPHN</name>
<dbReference type="EMBL" id="SRXU01000010">
    <property type="protein sequence ID" value="TGX38307.1"/>
    <property type="molecule type" value="Genomic_DNA"/>
</dbReference>
<gene>
    <name evidence="2" type="ORF">E5A74_19085</name>
</gene>
<evidence type="ECO:0000313" key="3">
    <source>
        <dbReference type="Proteomes" id="UP000309848"/>
    </source>
</evidence>
<dbReference type="Proteomes" id="UP000309848">
    <property type="component" value="Unassembled WGS sequence"/>
</dbReference>
<accession>A0A4S1WA54</accession>
<evidence type="ECO:0000313" key="2">
    <source>
        <dbReference type="EMBL" id="TGX38307.1"/>
    </source>
</evidence>
<reference evidence="2 3" key="1">
    <citation type="submission" date="2019-04" db="EMBL/GenBank/DDBJ databases">
        <title>Sphingomonas psychrotolerans sp. nov., isolated from soil in the Tianshan Mountains, Xinjiang, China.</title>
        <authorList>
            <person name="Luo Y."/>
            <person name="Sheng H."/>
        </authorList>
    </citation>
    <scope>NUCLEOTIDE SEQUENCE [LARGE SCALE GENOMIC DNA]</scope>
    <source>
        <strain evidence="2 3">KIS18-15</strain>
    </source>
</reference>